<protein>
    <submittedName>
        <fullName evidence="1">Uncharacterized protein</fullName>
    </submittedName>
</protein>
<sequence>MGVGMERVQVSFCLRGRKKYHRQLLVLATSDEENTNPLIRRHDNIESEAMIDAKLSFFNKPDIAAFGGYRSGPTQRNHIL</sequence>
<accession>A0AAE0BH54</accession>
<dbReference type="EMBL" id="LGRX02035200">
    <property type="protein sequence ID" value="KAK3235889.1"/>
    <property type="molecule type" value="Genomic_DNA"/>
</dbReference>
<comment type="caution">
    <text evidence="1">The sequence shown here is derived from an EMBL/GenBank/DDBJ whole genome shotgun (WGS) entry which is preliminary data.</text>
</comment>
<proteinExistence type="predicted"/>
<dbReference type="Proteomes" id="UP001190700">
    <property type="component" value="Unassembled WGS sequence"/>
</dbReference>
<keyword evidence="2" id="KW-1185">Reference proteome</keyword>
<reference evidence="1 2" key="1">
    <citation type="journal article" date="2015" name="Genome Biol. Evol.">
        <title>Comparative Genomics of a Bacterivorous Green Alga Reveals Evolutionary Causalities and Consequences of Phago-Mixotrophic Mode of Nutrition.</title>
        <authorList>
            <person name="Burns J.A."/>
            <person name="Paasch A."/>
            <person name="Narechania A."/>
            <person name="Kim E."/>
        </authorList>
    </citation>
    <scope>NUCLEOTIDE SEQUENCE [LARGE SCALE GENOMIC DNA]</scope>
    <source>
        <strain evidence="1 2">PLY_AMNH</strain>
    </source>
</reference>
<gene>
    <name evidence="1" type="ORF">CYMTET_53932</name>
</gene>
<evidence type="ECO:0000313" key="2">
    <source>
        <dbReference type="Proteomes" id="UP001190700"/>
    </source>
</evidence>
<organism evidence="1 2">
    <name type="scientific">Cymbomonas tetramitiformis</name>
    <dbReference type="NCBI Taxonomy" id="36881"/>
    <lineage>
        <taxon>Eukaryota</taxon>
        <taxon>Viridiplantae</taxon>
        <taxon>Chlorophyta</taxon>
        <taxon>Pyramimonadophyceae</taxon>
        <taxon>Pyramimonadales</taxon>
        <taxon>Pyramimonadaceae</taxon>
        <taxon>Cymbomonas</taxon>
    </lineage>
</organism>
<name>A0AAE0BH54_9CHLO</name>
<dbReference type="AlphaFoldDB" id="A0AAE0BH54"/>
<evidence type="ECO:0000313" key="1">
    <source>
        <dbReference type="EMBL" id="KAK3235889.1"/>
    </source>
</evidence>